<sequence>MPRRLFRSATADRNRFVLLYIGIAAALLCAAAFLIYEATVIRADQARDDTSVAVLEVGNRVLHDLENLETGQRGYLLTGDDRYLQPYKLATRDLDDTVLRLHQLVANDPQSALLVRRIEHAKNQKVMEVLRTLELARSGNRESSLAIVRTDEGKRYMDALREDLGVLLANWRQVRRAAVQDVNRRVVLGAAALAVIAVLVCCLLIYTLFIQRRAFARVHAYTTLLNRQASKDVLTGLPNRRHLLAALEALTVDADTDTRRVGMLYMDIDGFKAVNDTLGHKAGDAILRALARALREATRPQDVLTRIGGDEFVLLSVDYIDDAKLRELASRLAESVRMVGKREFSGRFPLGVSIGIATYPDTVEAIDGLLDAADAAMYEAKRAGRSSYAFANTEGQQKVLRLHR</sequence>
<evidence type="ECO:0000259" key="2">
    <source>
        <dbReference type="PROSITE" id="PS50887"/>
    </source>
</evidence>
<evidence type="ECO:0000313" key="3">
    <source>
        <dbReference type="EMBL" id="SAK42842.1"/>
    </source>
</evidence>
<dbReference type="Pfam" id="PF00990">
    <property type="entry name" value="GGDEF"/>
    <property type="match status" value="1"/>
</dbReference>
<dbReference type="OrthoDB" id="9812260at2"/>
<dbReference type="InterPro" id="IPR000160">
    <property type="entry name" value="GGDEF_dom"/>
</dbReference>
<dbReference type="STRING" id="1777138.AWB77_00502"/>
<feature type="domain" description="GGDEF" evidence="2">
    <location>
        <begin position="259"/>
        <end position="393"/>
    </location>
</feature>
<accession>A0A157ZBB2</accession>
<dbReference type="InterPro" id="IPR052155">
    <property type="entry name" value="Biofilm_reg_signaling"/>
</dbReference>
<comment type="caution">
    <text evidence="3">The sequence shown here is derived from an EMBL/GenBank/DDBJ whole genome shotgun (WGS) entry which is preliminary data.</text>
</comment>
<keyword evidence="1" id="KW-0812">Transmembrane</keyword>
<keyword evidence="4" id="KW-1185">Reference proteome</keyword>
<dbReference type="Pfam" id="PF05227">
    <property type="entry name" value="CHASE3"/>
    <property type="match status" value="1"/>
</dbReference>
<dbReference type="SMART" id="SM00267">
    <property type="entry name" value="GGDEF"/>
    <property type="match status" value="1"/>
</dbReference>
<keyword evidence="1" id="KW-1133">Transmembrane helix</keyword>
<dbReference type="Gene3D" id="3.30.70.270">
    <property type="match status" value="1"/>
</dbReference>
<feature type="transmembrane region" description="Helical" evidence="1">
    <location>
        <begin position="186"/>
        <end position="209"/>
    </location>
</feature>
<gene>
    <name evidence="3" type="ORF">AWB77_00502</name>
</gene>
<dbReference type="InterPro" id="IPR007891">
    <property type="entry name" value="CHASE3"/>
</dbReference>
<evidence type="ECO:0000313" key="4">
    <source>
        <dbReference type="Proteomes" id="UP000054903"/>
    </source>
</evidence>
<feature type="transmembrane region" description="Helical" evidence="1">
    <location>
        <begin position="16"/>
        <end position="36"/>
    </location>
</feature>
<dbReference type="SUPFAM" id="SSF55073">
    <property type="entry name" value="Nucleotide cyclase"/>
    <property type="match status" value="1"/>
</dbReference>
<dbReference type="InterPro" id="IPR029787">
    <property type="entry name" value="Nucleotide_cyclase"/>
</dbReference>
<organism evidence="3 4">
    <name type="scientific">Caballeronia fortuita</name>
    <dbReference type="NCBI Taxonomy" id="1777138"/>
    <lineage>
        <taxon>Bacteria</taxon>
        <taxon>Pseudomonadati</taxon>
        <taxon>Pseudomonadota</taxon>
        <taxon>Betaproteobacteria</taxon>
        <taxon>Burkholderiales</taxon>
        <taxon>Burkholderiaceae</taxon>
        <taxon>Caballeronia</taxon>
    </lineage>
</organism>
<name>A0A157ZBB2_9BURK</name>
<dbReference type="Proteomes" id="UP000054903">
    <property type="component" value="Unassembled WGS sequence"/>
</dbReference>
<dbReference type="PANTHER" id="PTHR44757:SF2">
    <property type="entry name" value="BIOFILM ARCHITECTURE MAINTENANCE PROTEIN MBAA"/>
    <property type="match status" value="1"/>
</dbReference>
<evidence type="ECO:0000256" key="1">
    <source>
        <dbReference type="SAM" id="Phobius"/>
    </source>
</evidence>
<dbReference type="InterPro" id="IPR043128">
    <property type="entry name" value="Rev_trsase/Diguanyl_cyclase"/>
</dbReference>
<reference evidence="3" key="1">
    <citation type="submission" date="2016-01" db="EMBL/GenBank/DDBJ databases">
        <authorList>
            <person name="Peeters C."/>
        </authorList>
    </citation>
    <scope>NUCLEOTIDE SEQUENCE</scope>
    <source>
        <strain evidence="3">LMG 29320</strain>
    </source>
</reference>
<dbReference type="EMBL" id="FCNX02000001">
    <property type="protein sequence ID" value="SAK42842.1"/>
    <property type="molecule type" value="Genomic_DNA"/>
</dbReference>
<keyword evidence="1" id="KW-0472">Membrane</keyword>
<dbReference type="PROSITE" id="PS50887">
    <property type="entry name" value="GGDEF"/>
    <property type="match status" value="1"/>
</dbReference>
<proteinExistence type="predicted"/>
<protein>
    <submittedName>
        <fullName evidence="3">Diguanylate cyclase/phosphodiesterase with PAS/PAC sensor(S)</fullName>
    </submittedName>
</protein>
<dbReference type="NCBIfam" id="TIGR00254">
    <property type="entry name" value="GGDEF"/>
    <property type="match status" value="1"/>
</dbReference>
<dbReference type="CDD" id="cd19410">
    <property type="entry name" value="HK9-like_sensor"/>
    <property type="match status" value="1"/>
</dbReference>
<dbReference type="GO" id="GO:0003824">
    <property type="term" value="F:catalytic activity"/>
    <property type="evidence" value="ECO:0007669"/>
    <property type="project" value="UniProtKB-ARBA"/>
</dbReference>
<dbReference type="CDD" id="cd01949">
    <property type="entry name" value="GGDEF"/>
    <property type="match status" value="1"/>
</dbReference>
<dbReference type="AlphaFoldDB" id="A0A157ZBB2"/>
<dbReference type="FunFam" id="3.30.70.270:FF:000001">
    <property type="entry name" value="Diguanylate cyclase domain protein"/>
    <property type="match status" value="1"/>
</dbReference>
<dbReference type="PANTHER" id="PTHR44757">
    <property type="entry name" value="DIGUANYLATE CYCLASE DGCP"/>
    <property type="match status" value="1"/>
</dbReference>